<evidence type="ECO:0000256" key="2">
    <source>
        <dbReference type="ARBA" id="ARBA00001923"/>
    </source>
</evidence>
<comment type="similarity">
    <text evidence="3">Belongs to the peptidase C1 family.</text>
</comment>
<evidence type="ECO:0000256" key="1">
    <source>
        <dbReference type="ARBA" id="ARBA00000738"/>
    </source>
</evidence>
<evidence type="ECO:0000313" key="9">
    <source>
        <dbReference type="EMBL" id="CAL4073539.1"/>
    </source>
</evidence>
<dbReference type="Pfam" id="PF08773">
    <property type="entry name" value="CathepsinC_exc"/>
    <property type="match status" value="1"/>
</dbReference>
<dbReference type="SMART" id="SM00645">
    <property type="entry name" value="Pept_C1"/>
    <property type="match status" value="1"/>
</dbReference>
<dbReference type="Gene3D" id="2.40.128.80">
    <property type="entry name" value="Cathepsin C, exclusion domain"/>
    <property type="match status" value="1"/>
</dbReference>
<comment type="cofactor">
    <cofactor evidence="2">
        <name>chloride</name>
        <dbReference type="ChEBI" id="CHEBI:17996"/>
    </cofactor>
</comment>
<comment type="catalytic activity">
    <reaction evidence="1">
        <text>Release of an N-terminal dipeptide, Xaa-Yaa-|-Zaa-, except when Xaa is Arg or Lys, or Yaa or Zaa is Pro.</text>
        <dbReference type="EC" id="3.4.14.1"/>
    </reaction>
</comment>
<keyword evidence="5" id="KW-1015">Disulfide bond</keyword>
<dbReference type="InterPro" id="IPR036496">
    <property type="entry name" value="CathepsinC_exc_dom_sf"/>
</dbReference>
<dbReference type="FunFam" id="2.40.128.80:FF:000003">
    <property type="entry name" value="Cathepsin C"/>
    <property type="match status" value="1"/>
</dbReference>
<proteinExistence type="inferred from homology"/>
<dbReference type="PRINTS" id="PR00705">
    <property type="entry name" value="PAPAIN"/>
</dbReference>
<feature type="domain" description="Peptidase C1A papain C-terminal" evidence="8">
    <location>
        <begin position="224"/>
        <end position="451"/>
    </location>
</feature>
<comment type="caution">
    <text evidence="9">The sequence shown here is derived from an EMBL/GenBank/DDBJ whole genome shotgun (WGS) entry which is preliminary data.</text>
</comment>
<dbReference type="InterPro" id="IPR013128">
    <property type="entry name" value="Peptidase_C1A"/>
</dbReference>
<dbReference type="GO" id="GO:0006508">
    <property type="term" value="P:proteolysis"/>
    <property type="evidence" value="ECO:0007669"/>
    <property type="project" value="InterPro"/>
</dbReference>
<evidence type="ECO:0000256" key="5">
    <source>
        <dbReference type="ARBA" id="ARBA00023157"/>
    </source>
</evidence>
<evidence type="ECO:0000256" key="7">
    <source>
        <dbReference type="SAM" id="SignalP"/>
    </source>
</evidence>
<dbReference type="PROSITE" id="PS00640">
    <property type="entry name" value="THIOL_PROTEASE_ASN"/>
    <property type="match status" value="1"/>
</dbReference>
<feature type="signal peptide" evidence="7">
    <location>
        <begin position="1"/>
        <end position="22"/>
    </location>
</feature>
<dbReference type="InterPro" id="IPR014882">
    <property type="entry name" value="CathepsinC_exc"/>
</dbReference>
<dbReference type="InterPro" id="IPR038765">
    <property type="entry name" value="Papain-like_cys_pep_sf"/>
</dbReference>
<dbReference type="InterPro" id="IPR025660">
    <property type="entry name" value="Pept_his_AS"/>
</dbReference>
<keyword evidence="10" id="KW-1185">Reference proteome</keyword>
<keyword evidence="6" id="KW-0868">Chloride</keyword>
<dbReference type="Gene3D" id="3.90.70.10">
    <property type="entry name" value="Cysteine proteinases"/>
    <property type="match status" value="1"/>
</dbReference>
<organism evidence="9 10">
    <name type="scientific">Meganyctiphanes norvegica</name>
    <name type="common">Northern krill</name>
    <name type="synonym">Thysanopoda norvegica</name>
    <dbReference type="NCBI Taxonomy" id="48144"/>
    <lineage>
        <taxon>Eukaryota</taxon>
        <taxon>Metazoa</taxon>
        <taxon>Ecdysozoa</taxon>
        <taxon>Arthropoda</taxon>
        <taxon>Crustacea</taxon>
        <taxon>Multicrustacea</taxon>
        <taxon>Malacostraca</taxon>
        <taxon>Eumalacostraca</taxon>
        <taxon>Eucarida</taxon>
        <taxon>Euphausiacea</taxon>
        <taxon>Euphausiidae</taxon>
        <taxon>Meganyctiphanes</taxon>
    </lineage>
</organism>
<dbReference type="Proteomes" id="UP001497623">
    <property type="component" value="Unassembled WGS sequence"/>
</dbReference>
<accession>A0AAV2Q6H2</accession>
<name>A0AAV2Q6H2_MEGNR</name>
<evidence type="ECO:0000256" key="3">
    <source>
        <dbReference type="ARBA" id="ARBA00008455"/>
    </source>
</evidence>
<feature type="non-terminal residue" evidence="9">
    <location>
        <position position="454"/>
    </location>
</feature>
<dbReference type="PANTHER" id="PTHR12411">
    <property type="entry name" value="CYSTEINE PROTEASE FAMILY C1-RELATED"/>
    <property type="match status" value="1"/>
</dbReference>
<dbReference type="GO" id="GO:0008234">
    <property type="term" value="F:cysteine-type peptidase activity"/>
    <property type="evidence" value="ECO:0007669"/>
    <property type="project" value="InterPro"/>
</dbReference>
<dbReference type="SUPFAM" id="SSF54001">
    <property type="entry name" value="Cysteine proteinases"/>
    <property type="match status" value="1"/>
</dbReference>
<protein>
    <recommendedName>
        <fullName evidence="4">dipeptidyl-peptidase I</fullName>
        <ecNumber evidence="4">3.4.14.1</ecNumber>
    </recommendedName>
</protein>
<dbReference type="EC" id="3.4.14.1" evidence="4"/>
<evidence type="ECO:0000256" key="4">
    <source>
        <dbReference type="ARBA" id="ARBA00012059"/>
    </source>
</evidence>
<evidence type="ECO:0000256" key="6">
    <source>
        <dbReference type="ARBA" id="ARBA00023214"/>
    </source>
</evidence>
<dbReference type="InterPro" id="IPR000668">
    <property type="entry name" value="Peptidase_C1A_C"/>
</dbReference>
<sequence length="454" mass="50734">MLYPQTAAAAALVLGIFGFVSADTPANCLYEDIRGTWTFTETARDGDNTLPCEGDLDEVVYTKTITLDFPNTAMDEQGHVGTWTIIYNQGFEVTINERSYFAFSYYEDDIFGATSYCDRTLTGWARDSTVRNWSCFTGQKNTKVAPRVSKNLKISPRPNRYYRNNYELIDKINNAQTSWTAKGYPQWEKYTLSEMSQRGGGLGKFDFPKPAEASAELKAHVSKLPTNWDWRNISGINYVAPVRDQGSCGSCFAFASVGALEARVRIATKNQRQDVFSTQDVVECSVLSQGCTGGFNYLIAGRYAQDQGVVAEECNTYTGVDGVCGTDPTCGRTYVSDYEYLGGYYGGCNEEEMMKALYENGPFAVGYMVYFDFYLYTHGIYHHTELQDRFNPIEDMNHAVLVVGYGVDPDTGEKYWTCKNSWGPDFGEAGYFRIRRGTDECGIESAASQATVIP</sequence>
<reference evidence="9 10" key="1">
    <citation type="submission" date="2024-05" db="EMBL/GenBank/DDBJ databases">
        <authorList>
            <person name="Wallberg A."/>
        </authorList>
    </citation>
    <scope>NUCLEOTIDE SEQUENCE [LARGE SCALE GENOMIC DNA]</scope>
</reference>
<dbReference type="AlphaFoldDB" id="A0AAV2Q6H2"/>
<dbReference type="EMBL" id="CAXKWB010004364">
    <property type="protein sequence ID" value="CAL4073539.1"/>
    <property type="molecule type" value="Genomic_DNA"/>
</dbReference>
<dbReference type="InterPro" id="IPR025661">
    <property type="entry name" value="Pept_asp_AS"/>
</dbReference>
<dbReference type="PROSITE" id="PS00639">
    <property type="entry name" value="THIOL_PROTEASE_HIS"/>
    <property type="match status" value="1"/>
</dbReference>
<dbReference type="SUPFAM" id="SSF75001">
    <property type="entry name" value="Dipeptidyl peptidase I (cathepsin C), exclusion domain"/>
    <property type="match status" value="1"/>
</dbReference>
<gene>
    <name evidence="9" type="ORF">MNOR_LOCUS9155</name>
</gene>
<evidence type="ECO:0000313" key="10">
    <source>
        <dbReference type="Proteomes" id="UP001497623"/>
    </source>
</evidence>
<feature type="chain" id="PRO_5043494968" description="dipeptidyl-peptidase I" evidence="7">
    <location>
        <begin position="23"/>
        <end position="454"/>
    </location>
</feature>
<keyword evidence="7" id="KW-0732">Signal</keyword>
<dbReference type="GO" id="GO:0008239">
    <property type="term" value="F:dipeptidyl-peptidase activity"/>
    <property type="evidence" value="ECO:0007669"/>
    <property type="project" value="UniProtKB-EC"/>
</dbReference>
<dbReference type="Pfam" id="PF00112">
    <property type="entry name" value="Peptidase_C1"/>
    <property type="match status" value="1"/>
</dbReference>
<evidence type="ECO:0000259" key="8">
    <source>
        <dbReference type="SMART" id="SM00645"/>
    </source>
</evidence>